<dbReference type="Gene3D" id="2.60.40.2620">
    <property type="entry name" value="Fimbrillin-like"/>
    <property type="match status" value="1"/>
</dbReference>
<evidence type="ECO:0000313" key="2">
    <source>
        <dbReference type="Proteomes" id="UP000033047"/>
    </source>
</evidence>
<organism evidence="1 2">
    <name type="scientific">Parabacteroides goldsteinii DSM 19448 = WAL 12034</name>
    <dbReference type="NCBI Taxonomy" id="927665"/>
    <lineage>
        <taxon>Bacteria</taxon>
        <taxon>Pseudomonadati</taxon>
        <taxon>Bacteroidota</taxon>
        <taxon>Bacteroidia</taxon>
        <taxon>Bacteroidales</taxon>
        <taxon>Tannerellaceae</taxon>
        <taxon>Parabacteroides</taxon>
    </lineage>
</organism>
<dbReference type="InterPro" id="IPR025049">
    <property type="entry name" value="Mfa-like_1"/>
</dbReference>
<dbReference type="InterPro" id="IPR042278">
    <property type="entry name" value="Mfa-like_1_N"/>
</dbReference>
<dbReference type="Pfam" id="PF13149">
    <property type="entry name" value="Mfa_like_1"/>
    <property type="match status" value="1"/>
</dbReference>
<sequence length="301" mass="33617">MKNIKLLLSVLFFATFSCNNDGDVIKSTDGQGSIIRFGGNIIMTKAIVDNTAFPDNSQVGILGWGYNKNNSGGNMTLRKDLNNSPYTKTTGSNEFTCDTHAHYPINPDTLLNFYAYYPYTEAATAAPLNIPFDLKKQDDIMWATPVLDRDKTTSDEPVNLSFNHILSAITLKFKKADDIKEEMILQSISMENYPSTIQLNVQTGKLSVAPSITPYTLIDNLNKEITPNEETIVTNYLLYPVEKPVFIVRMSNKDYRIESTKAFEGGKKQTYSFTIQAQDISISGSINPWLDGGTSDETVYF</sequence>
<name>A0A0F5JEC3_9BACT</name>
<dbReference type="RefSeq" id="WP_046146087.1">
    <property type="nucleotide sequence ID" value="NZ_KQ033912.1"/>
</dbReference>
<dbReference type="EMBL" id="AQHV01000011">
    <property type="protein sequence ID" value="KKB56191.1"/>
    <property type="molecule type" value="Genomic_DNA"/>
</dbReference>
<reference evidence="1 2" key="1">
    <citation type="submission" date="2013-04" db="EMBL/GenBank/DDBJ databases">
        <title>The Genome Sequence of Parabacteroides goldsteinii DSM 19448.</title>
        <authorList>
            <consortium name="The Broad Institute Genomics Platform"/>
            <person name="Earl A."/>
            <person name="Ward D."/>
            <person name="Feldgarden M."/>
            <person name="Gevers D."/>
            <person name="Martens E."/>
            <person name="Sakamoto M."/>
            <person name="Benno Y."/>
            <person name="Song Y."/>
            <person name="Liu C."/>
            <person name="Lee J."/>
            <person name="Bolanos M."/>
            <person name="Vaisanen M.L."/>
            <person name="Finegold S.M."/>
            <person name="Walker B."/>
            <person name="Young S."/>
            <person name="Zeng Q."/>
            <person name="Gargeya S."/>
            <person name="Fitzgerald M."/>
            <person name="Haas B."/>
            <person name="Abouelleil A."/>
            <person name="Allen A.W."/>
            <person name="Alvarado L."/>
            <person name="Arachchi H.M."/>
            <person name="Berlin A.M."/>
            <person name="Chapman S.B."/>
            <person name="Gainer-Dewar J."/>
            <person name="Goldberg J."/>
            <person name="Griggs A."/>
            <person name="Gujja S."/>
            <person name="Hansen M."/>
            <person name="Howarth C."/>
            <person name="Imamovic A."/>
            <person name="Ireland A."/>
            <person name="Larimer J."/>
            <person name="McCowan C."/>
            <person name="Murphy C."/>
            <person name="Pearson M."/>
            <person name="Poon T.W."/>
            <person name="Priest M."/>
            <person name="Roberts A."/>
            <person name="Saif S."/>
            <person name="Shea T."/>
            <person name="Sisk P."/>
            <person name="Sykes S."/>
            <person name="Wortman J."/>
            <person name="Nusbaum C."/>
            <person name="Birren B."/>
        </authorList>
    </citation>
    <scope>NUCLEOTIDE SEQUENCE [LARGE SCALE GENOMIC DNA]</scope>
    <source>
        <strain evidence="1 2">DSM 19448</strain>
    </source>
</reference>
<dbReference type="PROSITE" id="PS51257">
    <property type="entry name" value="PROKAR_LIPOPROTEIN"/>
    <property type="match status" value="1"/>
</dbReference>
<protein>
    <recommendedName>
        <fullName evidence="3">Fimbrillin family protein</fullName>
    </recommendedName>
</protein>
<evidence type="ECO:0000313" key="1">
    <source>
        <dbReference type="EMBL" id="KKB56191.1"/>
    </source>
</evidence>
<dbReference type="CDD" id="cd13121">
    <property type="entry name" value="BF2867_like_C"/>
    <property type="match status" value="1"/>
</dbReference>
<proteinExistence type="predicted"/>
<dbReference type="AlphaFoldDB" id="A0A0F5JEC3"/>
<comment type="caution">
    <text evidence="1">The sequence shown here is derived from an EMBL/GenBank/DDBJ whole genome shotgun (WGS) entry which is preliminary data.</text>
</comment>
<dbReference type="STRING" id="927665.HMPREF1535_02165"/>
<accession>A0A0F5JEC3</accession>
<evidence type="ECO:0008006" key="3">
    <source>
        <dbReference type="Google" id="ProtNLM"/>
    </source>
</evidence>
<gene>
    <name evidence="1" type="ORF">HMPREF1535_02165</name>
</gene>
<dbReference type="PATRIC" id="fig|927665.4.peg.2223"/>
<dbReference type="Proteomes" id="UP000033047">
    <property type="component" value="Unassembled WGS sequence"/>
</dbReference>
<dbReference type="HOGENOM" id="CLU_920283_0_0_10"/>
<dbReference type="CDD" id="cd13120">
    <property type="entry name" value="BF2867_like_N"/>
    <property type="match status" value="1"/>
</dbReference>
<dbReference type="Gene3D" id="2.60.40.2630">
    <property type="match status" value="1"/>
</dbReference>